<keyword evidence="2" id="KW-1185">Reference proteome</keyword>
<proteinExistence type="predicted"/>
<protein>
    <submittedName>
        <fullName evidence="1">Uncharacterized protein</fullName>
    </submittedName>
</protein>
<comment type="caution">
    <text evidence="1">The sequence shown here is derived from an EMBL/GenBank/DDBJ whole genome shotgun (WGS) entry which is preliminary data.</text>
</comment>
<dbReference type="Proteomes" id="UP001163324">
    <property type="component" value="Chromosome 9"/>
</dbReference>
<evidence type="ECO:0000313" key="2">
    <source>
        <dbReference type="Proteomes" id="UP001163324"/>
    </source>
</evidence>
<reference evidence="1" key="1">
    <citation type="submission" date="2022-10" db="EMBL/GenBank/DDBJ databases">
        <title>Complete Genome of Trichothecium roseum strain YXFP-22015, a Plant Pathogen Isolated from Citrus.</title>
        <authorList>
            <person name="Wang Y."/>
            <person name="Zhu L."/>
        </authorList>
    </citation>
    <scope>NUCLEOTIDE SEQUENCE</scope>
    <source>
        <strain evidence="1">YXFP-22015</strain>
    </source>
</reference>
<organism evidence="1 2">
    <name type="scientific">Trichothecium roseum</name>
    <dbReference type="NCBI Taxonomy" id="47278"/>
    <lineage>
        <taxon>Eukaryota</taxon>
        <taxon>Fungi</taxon>
        <taxon>Dikarya</taxon>
        <taxon>Ascomycota</taxon>
        <taxon>Pezizomycotina</taxon>
        <taxon>Sordariomycetes</taxon>
        <taxon>Hypocreomycetidae</taxon>
        <taxon>Hypocreales</taxon>
        <taxon>Hypocreales incertae sedis</taxon>
        <taxon>Trichothecium</taxon>
    </lineage>
</organism>
<accession>A0ACC0URM0</accession>
<gene>
    <name evidence="1" type="ORF">N3K66_008341</name>
</gene>
<evidence type="ECO:0000313" key="1">
    <source>
        <dbReference type="EMBL" id="KAI9896169.1"/>
    </source>
</evidence>
<sequence>MTNILDLVPDIVRQAALEGGVENVTVDASKNGAIGSISRALKQAYAAGDYNTIRDYSDKAASDINPIYENMRHNAQDAFFKLHNESDNRDYYMSISGPRSNPTGYYWAYCPDVSTGMAQAVEPAGQIGTYSVSSQTLGISNMIWGNKWSNMTAGTLAALLAGFAARYAFNRISGMVISAAADAAGAATGEALVAAGIISSAAWAGVAGLAASVIVGAVIGAAAYFLISFIADFMVRDYWIGFSIYNWDLSNTYKVTQYHEDNSEWSGGGSFKIVELEVGGNTVKMPDGTIKPGPETIYSYGGFILKNSKTVFEGLGAGFRVESEDGSTGFQCAYECPRFKDNRLALLGGLDKSLDDFYDDGGNWADKGSYTAKSFIPKTNVPIICTTDALSGRDDHFYTFDVHIGLKPDSSFGKPREPAPEKPLRPKPEMPRMPGTGEEVRLPGGRVVGIRSIGMP</sequence>
<dbReference type="EMBL" id="CM047948">
    <property type="protein sequence ID" value="KAI9896169.1"/>
    <property type="molecule type" value="Genomic_DNA"/>
</dbReference>
<name>A0ACC0URM0_9HYPO</name>